<sequence length="129" mass="14653">MDEEHEHTPGQLHGGLWLFDVTDPSTIKPISVWHLTERASPYVTTGDRFGAHQFQERMRDFCLYTAWFGGGLRVIDIADPERPTEVAWWLPEPPPGQRSPQANDVDLDGNGLIYVIDRNRGLSILERTA</sequence>
<organism evidence="1 2">
    <name type="scientific">Elioraea tepida</name>
    <dbReference type="NCBI Taxonomy" id="2843330"/>
    <lineage>
        <taxon>Bacteria</taxon>
        <taxon>Pseudomonadati</taxon>
        <taxon>Pseudomonadota</taxon>
        <taxon>Alphaproteobacteria</taxon>
        <taxon>Acetobacterales</taxon>
        <taxon>Elioraeaceae</taxon>
        <taxon>Elioraea</taxon>
    </lineage>
</organism>
<reference evidence="1" key="1">
    <citation type="submission" date="2021-06" db="EMBL/GenBank/DDBJ databases">
        <title>Elioraea tepida, sp. nov., a moderately thermophilic aerobic anoxygenic phototrophic bacterium isolated from an alkaline siliceous hot spring mat community in Yellowstone National Park, WY, USA.</title>
        <authorList>
            <person name="Saini M.K."/>
            <person name="Yoshida S."/>
            <person name="Sebastian A."/>
            <person name="Hirose S."/>
            <person name="Hara E."/>
            <person name="Tamaki H."/>
            <person name="Soulier N.T."/>
            <person name="Albert I."/>
            <person name="Hanada S."/>
            <person name="Bryant D.A."/>
            <person name="Tank M."/>
        </authorList>
    </citation>
    <scope>NUCLEOTIDE SEQUENCE</scope>
    <source>
        <strain evidence="1">MS-P2</strain>
    </source>
</reference>
<dbReference type="KEGG" id="elio:KO353_05565"/>
<dbReference type="EMBL" id="CP076448">
    <property type="protein sequence ID" value="QXM25676.1"/>
    <property type="molecule type" value="Genomic_DNA"/>
</dbReference>
<proteinExistence type="predicted"/>
<accession>A0A975YKF9</accession>
<protein>
    <submittedName>
        <fullName evidence="1">Uncharacterized protein</fullName>
    </submittedName>
</protein>
<keyword evidence="2" id="KW-1185">Reference proteome</keyword>
<name>A0A975YKF9_9PROT</name>
<dbReference type="Pfam" id="PF08309">
    <property type="entry name" value="LVIVD"/>
    <property type="match status" value="1"/>
</dbReference>
<dbReference type="AlphaFoldDB" id="A0A975YKF9"/>
<dbReference type="InterPro" id="IPR013211">
    <property type="entry name" value="LVIVD"/>
</dbReference>
<evidence type="ECO:0000313" key="1">
    <source>
        <dbReference type="EMBL" id="QXM25676.1"/>
    </source>
</evidence>
<dbReference type="Proteomes" id="UP000694001">
    <property type="component" value="Chromosome"/>
</dbReference>
<gene>
    <name evidence="1" type="ORF">KO353_05565</name>
</gene>
<dbReference type="RefSeq" id="WP_218286732.1">
    <property type="nucleotide sequence ID" value="NZ_CP076448.1"/>
</dbReference>
<evidence type="ECO:0000313" key="2">
    <source>
        <dbReference type="Proteomes" id="UP000694001"/>
    </source>
</evidence>